<accession>A0A9Y4TYY7</accession>
<dbReference type="PANTHER" id="PTHR35352:SF1">
    <property type="entry name" value="COILED-COIL DOMAIN-CONTAINING PROTEIN 150"/>
    <property type="match status" value="1"/>
</dbReference>
<evidence type="ECO:0000256" key="1">
    <source>
        <dbReference type="SAM" id="MobiDB-lite"/>
    </source>
</evidence>
<protein>
    <submittedName>
        <fullName evidence="3">Coiled-coil domain-containing protein 150-like</fullName>
    </submittedName>
</protein>
<dbReference type="InterPro" id="IPR038807">
    <property type="entry name" value="CCDC150"/>
</dbReference>
<dbReference type="GeneID" id="103372639"/>
<sequence>MSCPAVPPLGTGAPEPLTFLHQRLLMAEEETEALIRDVSELGVSRDQVLGSPGRMDPVSPLKVCWARHDESLLWQKCDSLVSRVSRMESLLQTLKLTVFRLETERELDPSHTAHLKQQLAALQQESEEEQQASRKEVIRLRGRLQQAYQERDEARTQVQMLGETLEAAAAAKVDVALAAEELKTVKLEMSQKLMEMTEQMRQESTRSDEAIRSHSELLQRVQEMERVVEMERRQALLLQTDRQASRVEVQSSRQQLAEEKNRGRRLEEECQQLKEQTGLTAALTSTLTL</sequence>
<dbReference type="RefSeq" id="XP_008300547.1">
    <property type="nucleotide sequence ID" value="XM_008302325.1"/>
</dbReference>
<gene>
    <name evidence="3" type="primary">LOC103372639</name>
</gene>
<evidence type="ECO:0000313" key="2">
    <source>
        <dbReference type="Proteomes" id="UP000694891"/>
    </source>
</evidence>
<dbReference type="PANTHER" id="PTHR35352">
    <property type="entry name" value="COILED-COIL DOMAIN-CONTAINING PROTEIN 150"/>
    <property type="match status" value="1"/>
</dbReference>
<dbReference type="AlphaFoldDB" id="A0A9Y4TYY7"/>
<feature type="region of interest" description="Disordered" evidence="1">
    <location>
        <begin position="109"/>
        <end position="130"/>
    </location>
</feature>
<reference evidence="3" key="1">
    <citation type="submission" date="2025-08" db="UniProtKB">
        <authorList>
            <consortium name="RefSeq"/>
        </authorList>
    </citation>
    <scope>IDENTIFICATION</scope>
</reference>
<dbReference type="Proteomes" id="UP000694891">
    <property type="component" value="Unplaced"/>
</dbReference>
<evidence type="ECO:0000313" key="3">
    <source>
        <dbReference type="RefSeq" id="XP_008300547.1"/>
    </source>
</evidence>
<name>A0A9Y4TYY7_9TELE</name>
<proteinExistence type="predicted"/>
<keyword evidence="2" id="KW-1185">Reference proteome</keyword>
<organism evidence="2 3">
    <name type="scientific">Stegastes partitus</name>
    <name type="common">bicolor damselfish</name>
    <dbReference type="NCBI Taxonomy" id="144197"/>
    <lineage>
        <taxon>Eukaryota</taxon>
        <taxon>Metazoa</taxon>
        <taxon>Chordata</taxon>
        <taxon>Craniata</taxon>
        <taxon>Vertebrata</taxon>
        <taxon>Euteleostomi</taxon>
        <taxon>Actinopterygii</taxon>
        <taxon>Neopterygii</taxon>
        <taxon>Teleostei</taxon>
        <taxon>Neoteleostei</taxon>
        <taxon>Acanthomorphata</taxon>
        <taxon>Ovalentaria</taxon>
        <taxon>Pomacentridae</taxon>
        <taxon>Stegastes</taxon>
    </lineage>
</organism>